<dbReference type="AlphaFoldDB" id="A0A9X1JPH7"/>
<dbReference type="Proteomes" id="UP001138894">
    <property type="component" value="Unassembled WGS sequence"/>
</dbReference>
<gene>
    <name evidence="1" type="ORF">KCG49_16295</name>
</gene>
<name>A0A9X1JPH7_9FLAO</name>
<evidence type="ECO:0000313" key="2">
    <source>
        <dbReference type="Proteomes" id="UP001138894"/>
    </source>
</evidence>
<dbReference type="EMBL" id="JAGSPD010000037">
    <property type="protein sequence ID" value="MBV7270745.1"/>
    <property type="molecule type" value="Genomic_DNA"/>
</dbReference>
<keyword evidence="2" id="KW-1185">Reference proteome</keyword>
<accession>A0A9X1JPH7</accession>
<evidence type="ECO:0008006" key="3">
    <source>
        <dbReference type="Google" id="ProtNLM"/>
    </source>
</evidence>
<sequence>TPTCDGGTATITGDTGGTFSFDPIPTDAAVIDPNTGEVTNATPGDSYTIEYLTSGTCPASSTQVLTVLTLDDPGFTLTATCDGATATVTGDTGGTFVLNPDLGDGAVIDPALGTITNGISGTTYTVEYTTAGDCPQSSTQNVTVLTSDDASFTVTPTCDGGTVTITGTTGGTFSFDVPPTDAAVIDPATGEITNASPGTSYSISYTTVGLCSDTEVVTFDTLPIDDASFSVEPTCDGGLVALTGTIGGTFSFNPAPADAAVIDPNTGNVTNGTPGETYFVEYVTSGTCPNSSIVEFTAHPLPVVVPPTVLEVCDDGVPDGLTEIDLGIKDTEITGNNPGYTVSYHLTQQDADDNVAPLPVPYTNV</sequence>
<protein>
    <recommendedName>
        <fullName evidence="3">Gliding motility-associated C-terminal domain-containing protein</fullName>
    </recommendedName>
</protein>
<evidence type="ECO:0000313" key="1">
    <source>
        <dbReference type="EMBL" id="MBV7270745.1"/>
    </source>
</evidence>
<feature type="non-terminal residue" evidence="1">
    <location>
        <position position="365"/>
    </location>
</feature>
<comment type="caution">
    <text evidence="1">The sequence shown here is derived from an EMBL/GenBank/DDBJ whole genome shotgun (WGS) entry which is preliminary data.</text>
</comment>
<reference evidence="1" key="1">
    <citation type="submission" date="2021-04" db="EMBL/GenBank/DDBJ databases">
        <authorList>
            <person name="Pira H."/>
            <person name="Risdian C."/>
            <person name="Wink J."/>
        </authorList>
    </citation>
    <scope>NUCLEOTIDE SEQUENCE</scope>
    <source>
        <strain evidence="1">WHY3</strain>
    </source>
</reference>
<proteinExistence type="predicted"/>
<organism evidence="1 2">
    <name type="scientific">Winogradskyella luteola</name>
    <dbReference type="NCBI Taxonomy" id="2828330"/>
    <lineage>
        <taxon>Bacteria</taxon>
        <taxon>Pseudomonadati</taxon>
        <taxon>Bacteroidota</taxon>
        <taxon>Flavobacteriia</taxon>
        <taxon>Flavobacteriales</taxon>
        <taxon>Flavobacteriaceae</taxon>
        <taxon>Winogradskyella</taxon>
    </lineage>
</organism>
<feature type="non-terminal residue" evidence="1">
    <location>
        <position position="1"/>
    </location>
</feature>